<name>A0A4P9XBM8_9FUNG</name>
<accession>A0A4P9XBM8</accession>
<feature type="region of interest" description="Disordered" evidence="1">
    <location>
        <begin position="723"/>
        <end position="777"/>
    </location>
</feature>
<dbReference type="AlphaFoldDB" id="A0A4P9XBM8"/>
<evidence type="ECO:0000313" key="3">
    <source>
        <dbReference type="Proteomes" id="UP000274922"/>
    </source>
</evidence>
<feature type="region of interest" description="Disordered" evidence="1">
    <location>
        <begin position="806"/>
        <end position="830"/>
    </location>
</feature>
<keyword evidence="3" id="KW-1185">Reference proteome</keyword>
<dbReference type="InterPro" id="IPR013745">
    <property type="entry name" value="Bit61/PRR5"/>
</dbReference>
<feature type="compositionally biased region" description="Polar residues" evidence="1">
    <location>
        <begin position="387"/>
        <end position="396"/>
    </location>
</feature>
<dbReference type="Proteomes" id="UP000274922">
    <property type="component" value="Unassembled WGS sequence"/>
</dbReference>
<dbReference type="Pfam" id="PF08539">
    <property type="entry name" value="HbrB"/>
    <property type="match status" value="1"/>
</dbReference>
<sequence length="992" mass="101061">MSSALGPLAGVGAAAAGSATNASSNAVFSAPVGGITTHSLQHAALGGGGGGGDSMMTDNAWQTVCLKILPLFNGEGLKGHVEEINHLVRAWLVDAAPQHVPEEITDLFAAGMLTLGAKVQMAGETLLIGRIVDVWVLFFHAILPFLQAGFLPLATWRGYVSPTALDTRLAPTSSAAAGAGAGSGAASAAASVSASASASVAASTHLRQGSAASAGTTPMAMAMPSPHPLGRGHAAATGSSIGAPPALFVSSAAPAAWGAAGAAGGGGERPLSVDIRHLCILLFRDHLVLPLAPRLIALLPRFLSNEHIDVTKRAECAARIFQMTNLLLSVSRSPITGTALPVSGASAAAAATGASASSRPPPLAHPVHAHAAPATQTHSLPGPSHLVSRSASNMSMSRPGPSPSDLLPDRAGPSLSLAPSPRMGADALLSASPEATGALHAPPPHSTMPDMMAAPVAAATAHGAHGAHGTAPPPPWAPRPRPLGHWVVGCPNDVLLESLRAACAAGPPGVLAGAATPRAAASGAAAPIGLGATATVTATSGTPRGRAGAVSVSAAARSTVANGAGPFDGAGADACSGTGVLFGRKSGGAAAPTSVWGMAAPMARPRWRKAGETGAIVALRPLEVHPRSGYPSRQYSLKRPLRGSVQAPEAHIPPPPRVPSGALILSDSATRFSSSSSSSAFSSLHLSMQFAMRGLTTGQAASAILLLGLHLLITATRSAPVTHDVNESGRGNVDHGSHSGNSLRQSMTGVVSDDGSLSDSLSDSSYGTAPEYSNVPTTQSLAGSYTGVYAATMPLSPAPPGWLQVPQPPCYPAPNNDTPYPGSSTSPGSARRWDNEANFAAYNGIPAIPAYKGVKKGSHPPGGHQTVQKQSERSEEEKNYIQTVKGNLKRRIHEFTILNESGFAMWPVREILEQYKASLQLVEKRENLSESFAPGWAGMEPLDEFSMPLIPESTRKNLEYYAKSRYDLSIGPFIKAGHSTFKLPTPSHPPPL</sequence>
<dbReference type="PANTHER" id="PTHR32428:SF2">
    <property type="entry name" value="TARGET OF RAPAMYCIN COMPLEX 2 SUBUNIT BIT61-RELATED"/>
    <property type="match status" value="1"/>
</dbReference>
<dbReference type="STRING" id="1555241.A0A4P9XBM8"/>
<dbReference type="EMBL" id="ML014134">
    <property type="protein sequence ID" value="RKP02808.1"/>
    <property type="molecule type" value="Genomic_DNA"/>
</dbReference>
<organism evidence="2 3">
    <name type="scientific">Caulochytrium protostelioides</name>
    <dbReference type="NCBI Taxonomy" id="1555241"/>
    <lineage>
        <taxon>Eukaryota</taxon>
        <taxon>Fungi</taxon>
        <taxon>Fungi incertae sedis</taxon>
        <taxon>Chytridiomycota</taxon>
        <taxon>Chytridiomycota incertae sedis</taxon>
        <taxon>Chytridiomycetes</taxon>
        <taxon>Caulochytriales</taxon>
        <taxon>Caulochytriaceae</taxon>
        <taxon>Caulochytrium</taxon>
    </lineage>
</organism>
<gene>
    <name evidence="2" type="ORF">CXG81DRAFT_17527</name>
</gene>
<feature type="compositionally biased region" description="Low complexity" evidence="1">
    <location>
        <begin position="365"/>
        <end position="374"/>
    </location>
</feature>
<dbReference type="PANTHER" id="PTHR32428">
    <property type="entry name" value="TARGET OF RAPAMYCIN COMPLEX 2 SUBUNIT BIT61-RELATED"/>
    <property type="match status" value="1"/>
</dbReference>
<feature type="compositionally biased region" description="Basic and acidic residues" evidence="1">
    <location>
        <begin position="724"/>
        <end position="737"/>
    </location>
</feature>
<feature type="region of interest" description="Disordered" evidence="1">
    <location>
        <begin position="353"/>
        <end position="424"/>
    </location>
</feature>
<feature type="compositionally biased region" description="Polar residues" evidence="1">
    <location>
        <begin position="738"/>
        <end position="748"/>
    </location>
</feature>
<feature type="region of interest" description="Disordered" evidence="1">
    <location>
        <begin position="855"/>
        <end position="877"/>
    </location>
</feature>
<feature type="compositionally biased region" description="Low complexity" evidence="1">
    <location>
        <begin position="749"/>
        <end position="765"/>
    </location>
</feature>
<protein>
    <submittedName>
        <fullName evidence="2">Uncharacterized protein</fullName>
    </submittedName>
</protein>
<proteinExistence type="predicted"/>
<dbReference type="GO" id="GO:0038203">
    <property type="term" value="P:TORC2 signaling"/>
    <property type="evidence" value="ECO:0007669"/>
    <property type="project" value="TreeGrafter"/>
</dbReference>
<evidence type="ECO:0000256" key="1">
    <source>
        <dbReference type="SAM" id="MobiDB-lite"/>
    </source>
</evidence>
<reference evidence="3" key="1">
    <citation type="journal article" date="2018" name="Nat. Microbiol.">
        <title>Leveraging single-cell genomics to expand the fungal tree of life.</title>
        <authorList>
            <person name="Ahrendt S.R."/>
            <person name="Quandt C.A."/>
            <person name="Ciobanu D."/>
            <person name="Clum A."/>
            <person name="Salamov A."/>
            <person name="Andreopoulos B."/>
            <person name="Cheng J.F."/>
            <person name="Woyke T."/>
            <person name="Pelin A."/>
            <person name="Henrissat B."/>
            <person name="Reynolds N.K."/>
            <person name="Benny G.L."/>
            <person name="Smith M.E."/>
            <person name="James T.Y."/>
            <person name="Grigoriev I.V."/>
        </authorList>
    </citation>
    <scope>NUCLEOTIDE SEQUENCE [LARGE SCALE GENOMIC DNA]</scope>
    <source>
        <strain evidence="3">ATCC 52028</strain>
    </source>
</reference>
<evidence type="ECO:0000313" key="2">
    <source>
        <dbReference type="EMBL" id="RKP02808.1"/>
    </source>
</evidence>
<dbReference type="GO" id="GO:0031932">
    <property type="term" value="C:TORC2 complex"/>
    <property type="evidence" value="ECO:0007669"/>
    <property type="project" value="TreeGrafter"/>
</dbReference>
<dbReference type="OrthoDB" id="2290221at2759"/>
<feature type="region of interest" description="Disordered" evidence="1">
    <location>
        <begin position="214"/>
        <end position="236"/>
    </location>
</feature>
<feature type="compositionally biased region" description="Low complexity" evidence="1">
    <location>
        <begin position="818"/>
        <end position="829"/>
    </location>
</feature>